<evidence type="ECO:0000256" key="2">
    <source>
        <dbReference type="ARBA" id="ARBA00023125"/>
    </source>
</evidence>
<dbReference type="GO" id="GO:0003677">
    <property type="term" value="F:DNA binding"/>
    <property type="evidence" value="ECO:0007669"/>
    <property type="project" value="UniProtKB-UniRule"/>
</dbReference>
<dbReference type="SUPFAM" id="SSF48498">
    <property type="entry name" value="Tetracyclin repressor-like, C-terminal domain"/>
    <property type="match status" value="1"/>
</dbReference>
<dbReference type="Gene3D" id="1.10.10.60">
    <property type="entry name" value="Homeodomain-like"/>
    <property type="match status" value="1"/>
</dbReference>
<dbReference type="PROSITE" id="PS50977">
    <property type="entry name" value="HTH_TETR_2"/>
    <property type="match status" value="1"/>
</dbReference>
<dbReference type="RefSeq" id="WP_188912954.1">
    <property type="nucleotide sequence ID" value="NZ_BMMF01000006.1"/>
</dbReference>
<protein>
    <submittedName>
        <fullName evidence="7">TetR family transcriptional regulator</fullName>
    </submittedName>
</protein>
<feature type="DNA-binding region" description="H-T-H motif" evidence="4">
    <location>
        <begin position="44"/>
        <end position="63"/>
    </location>
</feature>
<feature type="compositionally biased region" description="Polar residues" evidence="5">
    <location>
        <begin position="1"/>
        <end position="10"/>
    </location>
</feature>
<dbReference type="InterPro" id="IPR036271">
    <property type="entry name" value="Tet_transcr_reg_TetR-rel_C_sf"/>
</dbReference>
<name>A0A917V491_9HYPH</name>
<comment type="caution">
    <text evidence="7">The sequence shown here is derived from an EMBL/GenBank/DDBJ whole genome shotgun (WGS) entry which is preliminary data.</text>
</comment>
<dbReference type="AlphaFoldDB" id="A0A917V491"/>
<dbReference type="PANTHER" id="PTHR47506:SF1">
    <property type="entry name" value="HTH-TYPE TRANSCRIPTIONAL REGULATOR YJDC"/>
    <property type="match status" value="1"/>
</dbReference>
<evidence type="ECO:0000256" key="1">
    <source>
        <dbReference type="ARBA" id="ARBA00023015"/>
    </source>
</evidence>
<keyword evidence="8" id="KW-1185">Reference proteome</keyword>
<proteinExistence type="predicted"/>
<dbReference type="PANTHER" id="PTHR47506">
    <property type="entry name" value="TRANSCRIPTIONAL REGULATORY PROTEIN"/>
    <property type="match status" value="1"/>
</dbReference>
<evidence type="ECO:0000256" key="4">
    <source>
        <dbReference type="PROSITE-ProRule" id="PRU00335"/>
    </source>
</evidence>
<keyword evidence="1" id="KW-0805">Transcription regulation</keyword>
<evidence type="ECO:0000256" key="5">
    <source>
        <dbReference type="SAM" id="MobiDB-lite"/>
    </source>
</evidence>
<sequence length="213" mass="22087">MQEKTNSQVRKSARGRGRPSTLDEERALDAALDAFWRRGYAATDIDAVAAAAGTAKPSLYRRFGSKEGLFLAALERYAGGHGTQPLAAFAAERDIASAVRAFFRTAVEGQTTPGRPTGCLFACSAAPLAESQAAVGTLLADGTRAAHAALVARFEAASADGELPRGFPAAARAQLMLDAMQGLALRARAGADRAALLADARSYADVVLSPAPP</sequence>
<dbReference type="PRINTS" id="PR00455">
    <property type="entry name" value="HTHTETR"/>
</dbReference>
<feature type="region of interest" description="Disordered" evidence="5">
    <location>
        <begin position="1"/>
        <end position="23"/>
    </location>
</feature>
<evidence type="ECO:0000259" key="6">
    <source>
        <dbReference type="PROSITE" id="PS50977"/>
    </source>
</evidence>
<dbReference type="InterPro" id="IPR001647">
    <property type="entry name" value="HTH_TetR"/>
</dbReference>
<dbReference type="Pfam" id="PF16925">
    <property type="entry name" value="TetR_C_13"/>
    <property type="match status" value="1"/>
</dbReference>
<reference evidence="7 8" key="1">
    <citation type="journal article" date="2014" name="Int. J. Syst. Evol. Microbiol.">
        <title>Complete genome sequence of Corynebacterium casei LMG S-19264T (=DSM 44701T), isolated from a smear-ripened cheese.</title>
        <authorList>
            <consortium name="US DOE Joint Genome Institute (JGI-PGF)"/>
            <person name="Walter F."/>
            <person name="Albersmeier A."/>
            <person name="Kalinowski J."/>
            <person name="Ruckert C."/>
        </authorList>
    </citation>
    <scope>NUCLEOTIDE SEQUENCE [LARGE SCALE GENOMIC DNA]</scope>
    <source>
        <strain evidence="7 8">CGMCC 1.9161</strain>
    </source>
</reference>
<feature type="domain" description="HTH tetR-type" evidence="6">
    <location>
        <begin position="21"/>
        <end position="81"/>
    </location>
</feature>
<dbReference type="Pfam" id="PF00440">
    <property type="entry name" value="TetR_N"/>
    <property type="match status" value="1"/>
</dbReference>
<organism evidence="7 8">
    <name type="scientific">Salinarimonas ramus</name>
    <dbReference type="NCBI Taxonomy" id="690164"/>
    <lineage>
        <taxon>Bacteria</taxon>
        <taxon>Pseudomonadati</taxon>
        <taxon>Pseudomonadota</taxon>
        <taxon>Alphaproteobacteria</taxon>
        <taxon>Hyphomicrobiales</taxon>
        <taxon>Salinarimonadaceae</taxon>
        <taxon>Salinarimonas</taxon>
    </lineage>
</organism>
<accession>A0A917V491</accession>
<evidence type="ECO:0000313" key="7">
    <source>
        <dbReference type="EMBL" id="GGK35432.1"/>
    </source>
</evidence>
<dbReference type="InterPro" id="IPR011075">
    <property type="entry name" value="TetR_C"/>
</dbReference>
<gene>
    <name evidence="7" type="ORF">GCM10011322_22870</name>
</gene>
<keyword evidence="2 4" id="KW-0238">DNA-binding</keyword>
<evidence type="ECO:0000256" key="3">
    <source>
        <dbReference type="ARBA" id="ARBA00023163"/>
    </source>
</evidence>
<keyword evidence="3" id="KW-0804">Transcription</keyword>
<dbReference type="SUPFAM" id="SSF46689">
    <property type="entry name" value="Homeodomain-like"/>
    <property type="match status" value="1"/>
</dbReference>
<dbReference type="Proteomes" id="UP000600449">
    <property type="component" value="Unassembled WGS sequence"/>
</dbReference>
<dbReference type="InterPro" id="IPR009057">
    <property type="entry name" value="Homeodomain-like_sf"/>
</dbReference>
<evidence type="ECO:0000313" key="8">
    <source>
        <dbReference type="Proteomes" id="UP000600449"/>
    </source>
</evidence>
<dbReference type="EMBL" id="BMMF01000006">
    <property type="protein sequence ID" value="GGK35432.1"/>
    <property type="molecule type" value="Genomic_DNA"/>
</dbReference>
<dbReference type="Gene3D" id="1.10.357.10">
    <property type="entry name" value="Tetracycline Repressor, domain 2"/>
    <property type="match status" value="1"/>
</dbReference>